<name>A0A1L7D657_9CORY</name>
<dbReference type="RefSeq" id="WP_150385679.1">
    <property type="nucleotide sequence ID" value="NZ_CP009249.1"/>
</dbReference>
<dbReference type="PANTHER" id="PTHR30481">
    <property type="entry name" value="DNA ADENINE METHYLASE"/>
    <property type="match status" value="1"/>
</dbReference>
<dbReference type="PIRSF" id="PIRSF000398">
    <property type="entry name" value="M_m6A_EcoRV"/>
    <property type="match status" value="1"/>
</dbReference>
<evidence type="ECO:0000256" key="3">
    <source>
        <dbReference type="ARBA" id="ARBA00022603"/>
    </source>
</evidence>
<gene>
    <name evidence="7" type="ORF">CPHO_02880</name>
</gene>
<comment type="catalytic activity">
    <reaction evidence="6">
        <text>a 2'-deoxyadenosine in DNA + S-adenosyl-L-methionine = an N(6)-methyl-2'-deoxyadenosine in DNA + S-adenosyl-L-homocysteine + H(+)</text>
        <dbReference type="Rhea" id="RHEA:15197"/>
        <dbReference type="Rhea" id="RHEA-COMP:12418"/>
        <dbReference type="Rhea" id="RHEA-COMP:12419"/>
        <dbReference type="ChEBI" id="CHEBI:15378"/>
        <dbReference type="ChEBI" id="CHEBI:57856"/>
        <dbReference type="ChEBI" id="CHEBI:59789"/>
        <dbReference type="ChEBI" id="CHEBI:90615"/>
        <dbReference type="ChEBI" id="CHEBI:90616"/>
        <dbReference type="EC" id="2.1.1.72"/>
    </reaction>
</comment>
<dbReference type="Proteomes" id="UP000185491">
    <property type="component" value="Chromosome"/>
</dbReference>
<reference evidence="7 8" key="1">
    <citation type="submission" date="2014-08" db="EMBL/GenBank/DDBJ databases">
        <title>Complete genome sequence of Corynebacterium phocae M408/89/1(T)(=DSM 44612(T)), isolated from the common seal (Phoca vitulina).</title>
        <authorList>
            <person name="Ruckert C."/>
            <person name="Albersmeier A."/>
            <person name="Winkler A."/>
            <person name="Kalinowski J."/>
        </authorList>
    </citation>
    <scope>NUCLEOTIDE SEQUENCE [LARGE SCALE GENOMIC DNA]</scope>
    <source>
        <strain evidence="7 8">M408/89/1</strain>
    </source>
</reference>
<dbReference type="Gene3D" id="1.10.1020.10">
    <property type="entry name" value="Adenine-specific Methyltransferase, Domain 2"/>
    <property type="match status" value="1"/>
</dbReference>
<evidence type="ECO:0000256" key="1">
    <source>
        <dbReference type="ARBA" id="ARBA00006594"/>
    </source>
</evidence>
<dbReference type="SUPFAM" id="SSF53335">
    <property type="entry name" value="S-adenosyl-L-methionine-dependent methyltransferases"/>
    <property type="match status" value="1"/>
</dbReference>
<sequence length="300" mass="33021">MQGSKRRQAPIIERLFPTRVSEVIEPFCGSAAVSLHLLASGFSGPVHINDKNGDIAALWEKIISHPEELAAEYKDIWLAQFTGDYGELSPREYFSLVRSRFNAAGERRPADFLFILNRIVKASLRYNQKGEVNQSADGRRRGARPDATAQRIMESSRLMQRAQVTSLDWLDCVAGADASAFIYLDPPYQGTTDTADKRYIEGLAYESFREGVHQLIRAGASALISYDAVQGPVSYGTPLHHDLDLLPIDVVTGVSSQATLLGRMQQAHETLYLTPALVDRLGGQESVSSKFAPENLAVPA</sequence>
<keyword evidence="8" id="KW-1185">Reference proteome</keyword>
<dbReference type="GO" id="GO:1904047">
    <property type="term" value="F:S-adenosyl-L-methionine binding"/>
    <property type="evidence" value="ECO:0007669"/>
    <property type="project" value="TreeGrafter"/>
</dbReference>
<evidence type="ECO:0000256" key="2">
    <source>
        <dbReference type="ARBA" id="ARBA00011900"/>
    </source>
</evidence>
<dbReference type="Gene3D" id="3.40.50.150">
    <property type="entry name" value="Vaccinia Virus protein VP39"/>
    <property type="match status" value="1"/>
</dbReference>
<dbReference type="InterPro" id="IPR012327">
    <property type="entry name" value="MeTrfase_D12"/>
</dbReference>
<comment type="similarity">
    <text evidence="1">Belongs to the N(4)/N(6)-methyltransferase family.</text>
</comment>
<evidence type="ECO:0000256" key="6">
    <source>
        <dbReference type="ARBA" id="ARBA00047942"/>
    </source>
</evidence>
<dbReference type="PROSITE" id="PS00092">
    <property type="entry name" value="N6_MTASE"/>
    <property type="match status" value="1"/>
</dbReference>
<keyword evidence="5" id="KW-0949">S-adenosyl-L-methionine</keyword>
<proteinExistence type="inferred from homology"/>
<dbReference type="EC" id="2.1.1.72" evidence="2"/>
<accession>A0A1L7D657</accession>
<dbReference type="GO" id="GO:0043565">
    <property type="term" value="F:sequence-specific DNA binding"/>
    <property type="evidence" value="ECO:0007669"/>
    <property type="project" value="TreeGrafter"/>
</dbReference>
<evidence type="ECO:0000256" key="5">
    <source>
        <dbReference type="ARBA" id="ARBA00022691"/>
    </source>
</evidence>
<dbReference type="Pfam" id="PF02086">
    <property type="entry name" value="MethyltransfD12"/>
    <property type="match status" value="1"/>
</dbReference>
<organism evidence="7 8">
    <name type="scientific">Corynebacterium phocae</name>
    <dbReference type="NCBI Taxonomy" id="161895"/>
    <lineage>
        <taxon>Bacteria</taxon>
        <taxon>Bacillati</taxon>
        <taxon>Actinomycetota</taxon>
        <taxon>Actinomycetes</taxon>
        <taxon>Mycobacteriales</taxon>
        <taxon>Corynebacteriaceae</taxon>
        <taxon>Corynebacterium</taxon>
    </lineage>
</organism>
<dbReference type="InterPro" id="IPR002052">
    <property type="entry name" value="DNA_methylase_N6_adenine_CS"/>
</dbReference>
<dbReference type="PRINTS" id="PR00505">
    <property type="entry name" value="D12N6MTFRASE"/>
</dbReference>
<dbReference type="REBASE" id="182356">
    <property type="entry name" value="M.Cph44612ORF2880P"/>
</dbReference>
<dbReference type="EMBL" id="CP009249">
    <property type="protein sequence ID" value="APT93624.1"/>
    <property type="molecule type" value="Genomic_DNA"/>
</dbReference>
<dbReference type="OrthoDB" id="5190841at2"/>
<dbReference type="AlphaFoldDB" id="A0A1L7D657"/>
<dbReference type="GO" id="GO:0032259">
    <property type="term" value="P:methylation"/>
    <property type="evidence" value="ECO:0007669"/>
    <property type="project" value="UniProtKB-KW"/>
</dbReference>
<dbReference type="InterPro" id="IPR029063">
    <property type="entry name" value="SAM-dependent_MTases_sf"/>
</dbReference>
<evidence type="ECO:0000313" key="7">
    <source>
        <dbReference type="EMBL" id="APT93624.1"/>
    </source>
</evidence>
<dbReference type="KEGG" id="cpho:CPHO_02880"/>
<evidence type="ECO:0000256" key="4">
    <source>
        <dbReference type="ARBA" id="ARBA00022679"/>
    </source>
</evidence>
<dbReference type="GO" id="GO:0009307">
    <property type="term" value="P:DNA restriction-modification system"/>
    <property type="evidence" value="ECO:0007669"/>
    <property type="project" value="InterPro"/>
</dbReference>
<protein>
    <recommendedName>
        <fullName evidence="2">site-specific DNA-methyltransferase (adenine-specific)</fullName>
        <ecNumber evidence="2">2.1.1.72</ecNumber>
    </recommendedName>
</protein>
<keyword evidence="4" id="KW-0808">Transferase</keyword>
<dbReference type="GO" id="GO:0006298">
    <property type="term" value="P:mismatch repair"/>
    <property type="evidence" value="ECO:0007669"/>
    <property type="project" value="TreeGrafter"/>
</dbReference>
<dbReference type="STRING" id="161895.CPHO_02880"/>
<keyword evidence="3" id="KW-0489">Methyltransferase</keyword>
<dbReference type="GO" id="GO:0009007">
    <property type="term" value="F:site-specific DNA-methyltransferase (adenine-specific) activity"/>
    <property type="evidence" value="ECO:0007669"/>
    <property type="project" value="UniProtKB-EC"/>
</dbReference>
<dbReference type="InterPro" id="IPR023095">
    <property type="entry name" value="Ade_MeTrfase_dom_2"/>
</dbReference>
<evidence type="ECO:0000313" key="8">
    <source>
        <dbReference type="Proteomes" id="UP000185491"/>
    </source>
</evidence>
<dbReference type="InterPro" id="IPR012263">
    <property type="entry name" value="M_m6A_EcoRV"/>
</dbReference>